<proteinExistence type="predicted"/>
<dbReference type="Proteomes" id="UP000816034">
    <property type="component" value="Unassembled WGS sequence"/>
</dbReference>
<dbReference type="RefSeq" id="XP_044547869.1">
    <property type="nucleotide sequence ID" value="XM_044695137.1"/>
</dbReference>
<name>A0AA88KK26_NAELO</name>
<comment type="caution">
    <text evidence="2">The sequence shown here is derived from an EMBL/GenBank/DDBJ whole genome shotgun (WGS) entry which is preliminary data.</text>
</comment>
<evidence type="ECO:0000313" key="3">
    <source>
        <dbReference type="Proteomes" id="UP000816034"/>
    </source>
</evidence>
<dbReference type="Pfam" id="PF09820">
    <property type="entry name" value="AAA-ATPase_like"/>
    <property type="match status" value="1"/>
</dbReference>
<reference evidence="2 3" key="1">
    <citation type="journal article" date="2018" name="BMC Genomics">
        <title>The genome of Naegleria lovaniensis, the basis for a comparative approach to unravel pathogenicity factors of the human pathogenic amoeba N. fowleri.</title>
        <authorList>
            <person name="Liechti N."/>
            <person name="Schurch N."/>
            <person name="Bruggmann R."/>
            <person name="Wittwer M."/>
        </authorList>
    </citation>
    <scope>NUCLEOTIDE SEQUENCE [LARGE SCALE GENOMIC DNA]</scope>
    <source>
        <strain evidence="2 3">ATCC 30569</strain>
    </source>
</reference>
<dbReference type="InterPro" id="IPR018631">
    <property type="entry name" value="AAA-ATPase-like_dom"/>
</dbReference>
<dbReference type="GeneID" id="68097847"/>
<dbReference type="EMBL" id="PYSW02000024">
    <property type="protein sequence ID" value="KAG2382190.1"/>
    <property type="molecule type" value="Genomic_DNA"/>
</dbReference>
<organism evidence="2 3">
    <name type="scientific">Naegleria lovaniensis</name>
    <name type="common">Amoeba</name>
    <dbReference type="NCBI Taxonomy" id="51637"/>
    <lineage>
        <taxon>Eukaryota</taxon>
        <taxon>Discoba</taxon>
        <taxon>Heterolobosea</taxon>
        <taxon>Tetramitia</taxon>
        <taxon>Eutetramitia</taxon>
        <taxon>Vahlkampfiidae</taxon>
        <taxon>Naegleria</taxon>
    </lineage>
</organism>
<dbReference type="PANTHER" id="PTHR34825">
    <property type="entry name" value="CONSERVED PROTEIN, WITH A WEAK D-GALACTARATE DEHYDRATASE/ALTRONATE HYDROLASE DOMAIN"/>
    <property type="match status" value="1"/>
</dbReference>
<evidence type="ECO:0000313" key="2">
    <source>
        <dbReference type="EMBL" id="KAG2382190.1"/>
    </source>
</evidence>
<feature type="domain" description="AAA-ATPase-like" evidence="1">
    <location>
        <begin position="55"/>
        <end position="273"/>
    </location>
</feature>
<dbReference type="AlphaFoldDB" id="A0AA88KK26"/>
<protein>
    <recommendedName>
        <fullName evidence="1">AAA-ATPase-like domain-containing protein</fullName>
    </recommendedName>
</protein>
<dbReference type="PANTHER" id="PTHR34825:SF1">
    <property type="entry name" value="AAA-ATPASE-LIKE DOMAIN-CONTAINING PROTEIN"/>
    <property type="match status" value="1"/>
</dbReference>
<accession>A0AA88KK26</accession>
<evidence type="ECO:0000259" key="1">
    <source>
        <dbReference type="Pfam" id="PF09820"/>
    </source>
</evidence>
<gene>
    <name evidence="2" type="ORF">C9374_005392</name>
</gene>
<keyword evidence="3" id="KW-1185">Reference proteome</keyword>
<sequence length="696" mass="80409">MMKRTLMCARRTLSCSTSSSHLNIYFLSHSSAQYHSIRRFSTTFKPNEISPIHFPYGESYFPRIRREKRFYVDKTHIIPFLERSGNVLFFARPPRWGKSLLLTMLEAYYDIKMVNEFGELFDGLWIAHPKHQTQLKNQFHVIRFDLSITLDAYYQSNGKGISNSIKQSLYDKINVDIKHFLLDYGLDGTTILDPHDALVSFDNLVSYFRENKMKLMVLVDESDRIVHKFMLEFPLNYTGDAVFSPIQSFFERIEQESSSNSDFRALVVGITPLLLFDSLGRQFATDISHTSQFNDAVGFSKKDLERAVNDIGISNTDHKHNVLSAMYKYYAGFYFPGSVEPLFNPQLSFYFLKKLIRDNTFRRDVIEGKNPTVRDMMDENVKIGSSVFDALLEFQIFKPILQRCTSTNMVDFLGLGYPHTDIYPSPKDILKPPIAYVSNKTVWNHLLSFMYYHGMLTLLPFNLFGEGTLVVPNEIAKHQYLDRLPDILCMNNLYIERFINDPTEDRLKQLLKEFILDPVFDVTMPEDGLQGSFEAALNACSSKLFKLTSNREYTQIGGMKPLPHGSSVLIETLNNVIIIEFTRIKLDSLEEYENFHSLYNEPITPVAFKSEFEDLLYADEKQLLSMNATLNSTFIPLHQPEIITNQERTTVEDIFNNAVIRAKEQHASNNEKNKGKTIHTFVVVQVGWPLIVRKVD</sequence>